<name>A0A135IBA9_9GAMM</name>
<keyword evidence="1" id="KW-0732">Signal</keyword>
<proteinExistence type="predicted"/>
<feature type="signal peptide" evidence="1">
    <location>
        <begin position="1"/>
        <end position="21"/>
    </location>
</feature>
<dbReference type="OrthoDB" id="5918360at2"/>
<evidence type="ECO:0000313" key="3">
    <source>
        <dbReference type="Proteomes" id="UP000070529"/>
    </source>
</evidence>
<feature type="chain" id="PRO_5007465817" evidence="1">
    <location>
        <begin position="22"/>
        <end position="83"/>
    </location>
</feature>
<accession>A0A135IBA9</accession>
<keyword evidence="3" id="KW-1185">Reference proteome</keyword>
<protein>
    <submittedName>
        <fullName evidence="2">Uncharacterized protein</fullName>
    </submittedName>
</protein>
<evidence type="ECO:0000313" key="2">
    <source>
        <dbReference type="EMBL" id="KXF82719.1"/>
    </source>
</evidence>
<dbReference type="RefSeq" id="WP_067412628.1">
    <property type="nucleotide sequence ID" value="NZ_LNTY01000017.1"/>
</dbReference>
<dbReference type="Proteomes" id="UP000070529">
    <property type="component" value="Unassembled WGS sequence"/>
</dbReference>
<comment type="caution">
    <text evidence="2">The sequence shown here is derived from an EMBL/GenBank/DDBJ whole genome shotgun (WGS) entry which is preliminary data.</text>
</comment>
<evidence type="ECO:0000256" key="1">
    <source>
        <dbReference type="SAM" id="SignalP"/>
    </source>
</evidence>
<dbReference type="AlphaFoldDB" id="A0A135IBA9"/>
<reference evidence="2 3" key="1">
    <citation type="submission" date="2015-11" db="EMBL/GenBank/DDBJ databases">
        <title>Genomic Taxonomy of the Vibrionaceae.</title>
        <authorList>
            <person name="Gomez-Gil B."/>
            <person name="Enciso-Ibarra J."/>
        </authorList>
    </citation>
    <scope>NUCLEOTIDE SEQUENCE [LARGE SCALE GENOMIC DNA]</scope>
    <source>
        <strain evidence="2 3">CAIM 912</strain>
    </source>
</reference>
<organism evidence="2 3">
    <name type="scientific">Enterovibrio coralii</name>
    <dbReference type="NCBI Taxonomy" id="294935"/>
    <lineage>
        <taxon>Bacteria</taxon>
        <taxon>Pseudomonadati</taxon>
        <taxon>Pseudomonadota</taxon>
        <taxon>Gammaproteobacteria</taxon>
        <taxon>Vibrionales</taxon>
        <taxon>Vibrionaceae</taxon>
        <taxon>Enterovibrio</taxon>
    </lineage>
</organism>
<gene>
    <name evidence="2" type="ORF">ATN88_14680</name>
</gene>
<sequence length="83" mass="9108">MKKVMMATLVTFGLFTAGAQAGYTMEETQACATSDQFHACVIQLNEQQVQPTLVTMDTGYTKEEVRDCGTASDFHVCVDNLHV</sequence>
<dbReference type="EMBL" id="LNTY01000017">
    <property type="protein sequence ID" value="KXF82719.1"/>
    <property type="molecule type" value="Genomic_DNA"/>
</dbReference>